<evidence type="ECO:0000313" key="6">
    <source>
        <dbReference type="EMBL" id="MDI2031411.1"/>
    </source>
</evidence>
<feature type="domain" description="Nitroreductase" evidence="5">
    <location>
        <begin position="23"/>
        <end position="179"/>
    </location>
</feature>
<dbReference type="InterPro" id="IPR050461">
    <property type="entry name" value="Nitroreductase_HadB/RutE"/>
</dbReference>
<evidence type="ECO:0000256" key="3">
    <source>
        <dbReference type="ARBA" id="ARBA00022857"/>
    </source>
</evidence>
<dbReference type="CDD" id="cd02148">
    <property type="entry name" value="RutE-like"/>
    <property type="match status" value="1"/>
</dbReference>
<evidence type="ECO:0000256" key="1">
    <source>
        <dbReference type="ARBA" id="ARBA00022630"/>
    </source>
</evidence>
<dbReference type="EMBL" id="JASAOF010000018">
    <property type="protein sequence ID" value="MDI2031411.1"/>
    <property type="molecule type" value="Genomic_DNA"/>
</dbReference>
<dbReference type="InterPro" id="IPR023936">
    <property type="entry name" value="RutE-like"/>
</dbReference>
<dbReference type="RefSeq" id="WP_281457690.1">
    <property type="nucleotide sequence ID" value="NZ_JASAOF010000018.1"/>
</dbReference>
<dbReference type="GO" id="GO:0035527">
    <property type="term" value="F:3-hydroxypropionate dehydrogenase (NADP+) activity"/>
    <property type="evidence" value="ECO:0007669"/>
    <property type="project" value="UniProtKB-EC"/>
</dbReference>
<dbReference type="Proteomes" id="UP001237595">
    <property type="component" value="Unassembled WGS sequence"/>
</dbReference>
<sequence>MTTSENTDLVLSAEAQDLLFREARTANSFSDEPVTDGQLRAIYDLMRWAPTSANAQPLRITAVRTPEAKARLLPLMAEGNRAKTASAPMTLLLSADRNFDEHMPRLLPFAPQAREMFADPQARAQAADYNATLQAGYTILAVRAAGLAAGPMLGFDPAGVDAEFFPDGGRHVVLVVNVGTPGPDPWFDRLPRLEYEEVVSLI</sequence>
<dbReference type="InterPro" id="IPR029479">
    <property type="entry name" value="Nitroreductase"/>
</dbReference>
<keyword evidence="2" id="KW-0288">FMN</keyword>
<dbReference type="NCBIfam" id="NF003768">
    <property type="entry name" value="PRK05365.1"/>
    <property type="match status" value="1"/>
</dbReference>
<name>A0ABT6PTS2_9PSEU</name>
<accession>A0ABT6PTS2</accession>
<proteinExistence type="predicted"/>
<keyword evidence="4 6" id="KW-0560">Oxidoreductase</keyword>
<keyword evidence="7" id="KW-1185">Reference proteome</keyword>
<evidence type="ECO:0000259" key="5">
    <source>
        <dbReference type="Pfam" id="PF00881"/>
    </source>
</evidence>
<evidence type="ECO:0000256" key="2">
    <source>
        <dbReference type="ARBA" id="ARBA00022643"/>
    </source>
</evidence>
<dbReference type="SUPFAM" id="SSF55469">
    <property type="entry name" value="FMN-dependent nitroreductase-like"/>
    <property type="match status" value="1"/>
</dbReference>
<dbReference type="Pfam" id="PF00881">
    <property type="entry name" value="Nitroreductase"/>
    <property type="match status" value="1"/>
</dbReference>
<organism evidence="6 7">
    <name type="scientific">Saccharopolyspora ipomoeae</name>
    <dbReference type="NCBI Taxonomy" id="3042027"/>
    <lineage>
        <taxon>Bacteria</taxon>
        <taxon>Bacillati</taxon>
        <taxon>Actinomycetota</taxon>
        <taxon>Actinomycetes</taxon>
        <taxon>Pseudonocardiales</taxon>
        <taxon>Pseudonocardiaceae</taxon>
        <taxon>Saccharopolyspora</taxon>
    </lineage>
</organism>
<dbReference type="Gene3D" id="3.40.109.10">
    <property type="entry name" value="NADH Oxidase"/>
    <property type="match status" value="1"/>
</dbReference>
<evidence type="ECO:0000256" key="4">
    <source>
        <dbReference type="ARBA" id="ARBA00023002"/>
    </source>
</evidence>
<dbReference type="PANTHER" id="PTHR43543:SF1">
    <property type="entry name" value="MALONIC SEMIALDEHYDE REDUCTASE RUTE-RELATED"/>
    <property type="match status" value="1"/>
</dbReference>
<dbReference type="InterPro" id="IPR000415">
    <property type="entry name" value="Nitroreductase-like"/>
</dbReference>
<dbReference type="PANTHER" id="PTHR43543">
    <property type="entry name" value="MALONIC SEMIALDEHYDE REDUCTASE RUTE-RELATED"/>
    <property type="match status" value="1"/>
</dbReference>
<comment type="caution">
    <text evidence="6">The sequence shown here is derived from an EMBL/GenBank/DDBJ whole genome shotgun (WGS) entry which is preliminary data.</text>
</comment>
<keyword evidence="1" id="KW-0285">Flavoprotein</keyword>
<dbReference type="EC" id="1.1.1.298" evidence="6"/>
<keyword evidence="3" id="KW-0521">NADP</keyword>
<gene>
    <name evidence="6" type="ORF">QFW96_22475</name>
</gene>
<protein>
    <submittedName>
        <fullName evidence="6">Malonic semialdehyde reductase</fullName>
        <ecNumber evidence="6">1.1.1.298</ecNumber>
    </submittedName>
</protein>
<reference evidence="6 7" key="1">
    <citation type="submission" date="2023-04" db="EMBL/GenBank/DDBJ databases">
        <title>Draft genome sequence of Saccharopolyspora sp. TS4A08 isolated from sweet potato rhizospheric soil.</title>
        <authorList>
            <person name="Suksaard P."/>
            <person name="Duangmal K."/>
        </authorList>
    </citation>
    <scope>NUCLEOTIDE SEQUENCE [LARGE SCALE GENOMIC DNA]</scope>
    <source>
        <strain evidence="6 7">TS4A08</strain>
    </source>
</reference>
<evidence type="ECO:0000313" key="7">
    <source>
        <dbReference type="Proteomes" id="UP001237595"/>
    </source>
</evidence>